<accession>A0AAQ4D2L4</accession>
<gene>
    <name evidence="1" type="ORF">V5799_000590</name>
</gene>
<evidence type="ECO:0000313" key="1">
    <source>
        <dbReference type="EMBL" id="KAK8756704.1"/>
    </source>
</evidence>
<dbReference type="Proteomes" id="UP001321473">
    <property type="component" value="Unassembled WGS sequence"/>
</dbReference>
<proteinExistence type="predicted"/>
<dbReference type="AlphaFoldDB" id="A0AAQ4D2L4"/>
<comment type="caution">
    <text evidence="1">The sequence shown here is derived from an EMBL/GenBank/DDBJ whole genome shotgun (WGS) entry which is preliminary data.</text>
</comment>
<evidence type="ECO:0000313" key="2">
    <source>
        <dbReference type="Proteomes" id="UP001321473"/>
    </source>
</evidence>
<reference evidence="1 2" key="1">
    <citation type="journal article" date="2023" name="Arcadia Sci">
        <title>De novo assembly of a long-read Amblyomma americanum tick genome.</title>
        <authorList>
            <person name="Chou S."/>
            <person name="Poskanzer K.E."/>
            <person name="Rollins M."/>
            <person name="Thuy-Boun P.S."/>
        </authorList>
    </citation>
    <scope>NUCLEOTIDE SEQUENCE [LARGE SCALE GENOMIC DNA]</scope>
    <source>
        <strain evidence="1">F_SG_1</strain>
        <tissue evidence="1">Salivary glands</tissue>
    </source>
</reference>
<sequence>MGRPKALLSGTSTCVSELISDLPPTPMVVVLGTSIFDCDCTCIVTLDGAKCFEGLSFLAAMETLYAAYFCLNMKYNQEVQATLEFIQRQLVGMNTEEGSRQLDRRITSVHPKVHSALQQLDKFKKNWQDCMSQI</sequence>
<keyword evidence="2" id="KW-1185">Reference proteome</keyword>
<protein>
    <submittedName>
        <fullName evidence="1">Uncharacterized protein</fullName>
    </submittedName>
</protein>
<organism evidence="1 2">
    <name type="scientific">Amblyomma americanum</name>
    <name type="common">Lone star tick</name>
    <dbReference type="NCBI Taxonomy" id="6943"/>
    <lineage>
        <taxon>Eukaryota</taxon>
        <taxon>Metazoa</taxon>
        <taxon>Ecdysozoa</taxon>
        <taxon>Arthropoda</taxon>
        <taxon>Chelicerata</taxon>
        <taxon>Arachnida</taxon>
        <taxon>Acari</taxon>
        <taxon>Parasitiformes</taxon>
        <taxon>Ixodida</taxon>
        <taxon>Ixodoidea</taxon>
        <taxon>Ixodidae</taxon>
        <taxon>Amblyomminae</taxon>
        <taxon>Amblyomma</taxon>
    </lineage>
</organism>
<dbReference type="EMBL" id="JARKHS020035972">
    <property type="protein sequence ID" value="KAK8756704.1"/>
    <property type="molecule type" value="Genomic_DNA"/>
</dbReference>
<name>A0AAQ4D2L4_AMBAM</name>